<keyword evidence="7" id="KW-0548">Nucleotidyltransferase</keyword>
<feature type="domain" description="GGDEF" evidence="6">
    <location>
        <begin position="220"/>
        <end position="353"/>
    </location>
</feature>
<dbReference type="GO" id="GO:1902201">
    <property type="term" value="P:negative regulation of bacterial-type flagellum-dependent cell motility"/>
    <property type="evidence" value="ECO:0007669"/>
    <property type="project" value="TreeGrafter"/>
</dbReference>
<feature type="transmembrane region" description="Helical" evidence="5">
    <location>
        <begin position="40"/>
        <end position="57"/>
    </location>
</feature>
<dbReference type="NCBIfam" id="TIGR00254">
    <property type="entry name" value="GGDEF"/>
    <property type="match status" value="1"/>
</dbReference>
<keyword evidence="5" id="KW-0472">Membrane</keyword>
<dbReference type="InterPro" id="IPR029787">
    <property type="entry name" value="Nucleotide_cyclase"/>
</dbReference>
<keyword evidence="7" id="KW-0808">Transferase</keyword>
<proteinExistence type="predicted"/>
<feature type="transmembrane region" description="Helical" evidence="5">
    <location>
        <begin position="7"/>
        <end position="28"/>
    </location>
</feature>
<feature type="transmembrane region" description="Helical" evidence="5">
    <location>
        <begin position="102"/>
        <end position="123"/>
    </location>
</feature>
<feature type="transmembrane region" description="Helical" evidence="5">
    <location>
        <begin position="130"/>
        <end position="150"/>
    </location>
</feature>
<dbReference type="Proteomes" id="UP000270487">
    <property type="component" value="Chromosome"/>
</dbReference>
<dbReference type="InterPro" id="IPR000160">
    <property type="entry name" value="GGDEF_dom"/>
</dbReference>
<keyword evidence="5" id="KW-0812">Transmembrane</keyword>
<dbReference type="Gene3D" id="3.30.70.270">
    <property type="match status" value="1"/>
</dbReference>
<dbReference type="FunFam" id="3.30.70.270:FF:000001">
    <property type="entry name" value="Diguanylate cyclase domain protein"/>
    <property type="match status" value="1"/>
</dbReference>
<dbReference type="EMBL" id="LR134492">
    <property type="protein sequence ID" value="VEI71628.1"/>
    <property type="molecule type" value="Genomic_DNA"/>
</dbReference>
<gene>
    <name evidence="7" type="primary">dosC_2</name>
    <name evidence="7" type="ORF">NCTC13193_03406</name>
</gene>
<dbReference type="GO" id="GO:0043709">
    <property type="term" value="P:cell adhesion involved in single-species biofilm formation"/>
    <property type="evidence" value="ECO:0007669"/>
    <property type="project" value="TreeGrafter"/>
</dbReference>
<comment type="catalytic activity">
    <reaction evidence="4">
        <text>2 GTP = 3',3'-c-di-GMP + 2 diphosphate</text>
        <dbReference type="Rhea" id="RHEA:24898"/>
        <dbReference type="ChEBI" id="CHEBI:33019"/>
        <dbReference type="ChEBI" id="CHEBI:37565"/>
        <dbReference type="ChEBI" id="CHEBI:58805"/>
        <dbReference type="EC" id="2.7.7.65"/>
    </reaction>
</comment>
<sequence length="371" mass="41305">MTYIASISSFYSDACITYATLSVAYFALSRNAPFSYQSAIWKRILFGVLAGLAVLYLNQTRLLLAGDIYYSFAMIPMILVLFFGGAVSGMVCYLVNFGFNGGFTLDNLFIGSIILPLLLSGVWRKKSNRVFYLTIGVIALYRIAVVGSLVNFRELWLDILLYQAASALCLAICYHALSFKERHIHAFFSMRNKATTDSLTHINNRASVDYKMMLQHAQRESCGLMLLDLDNFKQVNDTHGHLAGDGVLASVGAILKDCVRDEDFVGRYGGEEFMVITSSYEPLHIAAVAERIRSRVEEFDFITESGEAIRLTISIGTSLYLPGMSVEKAIEMTDEALYDAKRQGKNRVVSSRLMSLSQLGERFSPMAAKKS</sequence>
<evidence type="ECO:0000313" key="8">
    <source>
        <dbReference type="Proteomes" id="UP000270487"/>
    </source>
</evidence>
<dbReference type="PANTHER" id="PTHR45138">
    <property type="entry name" value="REGULATORY COMPONENTS OF SENSORY TRANSDUCTION SYSTEM"/>
    <property type="match status" value="1"/>
</dbReference>
<dbReference type="SMART" id="SM00267">
    <property type="entry name" value="GGDEF"/>
    <property type="match status" value="1"/>
</dbReference>
<dbReference type="InterPro" id="IPR043128">
    <property type="entry name" value="Rev_trsase/Diguanyl_cyclase"/>
</dbReference>
<evidence type="ECO:0000256" key="2">
    <source>
        <dbReference type="ARBA" id="ARBA00004665"/>
    </source>
</evidence>
<evidence type="ECO:0000256" key="4">
    <source>
        <dbReference type="ARBA" id="ARBA00034247"/>
    </source>
</evidence>
<comment type="pathway">
    <text evidence="2">Purine metabolism; 3',5'-cyclic di-GMP biosynthesis.</text>
</comment>
<accession>A0A448SVC4</accession>
<dbReference type="PROSITE" id="PS50887">
    <property type="entry name" value="GGDEF"/>
    <property type="match status" value="1"/>
</dbReference>
<dbReference type="CDD" id="cd01949">
    <property type="entry name" value="GGDEF"/>
    <property type="match status" value="1"/>
</dbReference>
<dbReference type="SUPFAM" id="SSF55073">
    <property type="entry name" value="Nucleotide cyclase"/>
    <property type="match status" value="1"/>
</dbReference>
<dbReference type="EC" id="2.7.7.65" evidence="3"/>
<evidence type="ECO:0000259" key="6">
    <source>
        <dbReference type="PROSITE" id="PS50887"/>
    </source>
</evidence>
<dbReference type="GO" id="GO:0005886">
    <property type="term" value="C:plasma membrane"/>
    <property type="evidence" value="ECO:0007669"/>
    <property type="project" value="TreeGrafter"/>
</dbReference>
<evidence type="ECO:0000256" key="5">
    <source>
        <dbReference type="SAM" id="Phobius"/>
    </source>
</evidence>
<feature type="transmembrane region" description="Helical" evidence="5">
    <location>
        <begin position="69"/>
        <end position="96"/>
    </location>
</feature>
<feature type="transmembrane region" description="Helical" evidence="5">
    <location>
        <begin position="156"/>
        <end position="177"/>
    </location>
</feature>
<dbReference type="PANTHER" id="PTHR45138:SF9">
    <property type="entry name" value="DIGUANYLATE CYCLASE DGCM-RELATED"/>
    <property type="match status" value="1"/>
</dbReference>
<name>A0A448SVC4_SERFO</name>
<keyword evidence="5" id="KW-1133">Transmembrane helix</keyword>
<reference evidence="7 8" key="1">
    <citation type="submission" date="2018-12" db="EMBL/GenBank/DDBJ databases">
        <authorList>
            <consortium name="Pathogen Informatics"/>
        </authorList>
    </citation>
    <scope>NUCLEOTIDE SEQUENCE [LARGE SCALE GENOMIC DNA]</scope>
    <source>
        <strain evidence="7 8">NCTC13193</strain>
    </source>
</reference>
<dbReference type="InterPro" id="IPR050469">
    <property type="entry name" value="Diguanylate_Cyclase"/>
</dbReference>
<evidence type="ECO:0000256" key="3">
    <source>
        <dbReference type="ARBA" id="ARBA00012528"/>
    </source>
</evidence>
<evidence type="ECO:0000313" key="7">
    <source>
        <dbReference type="EMBL" id="VEI71628.1"/>
    </source>
</evidence>
<dbReference type="AlphaFoldDB" id="A0A448SVC4"/>
<organism evidence="7 8">
    <name type="scientific">Serratia fonticola</name>
    <dbReference type="NCBI Taxonomy" id="47917"/>
    <lineage>
        <taxon>Bacteria</taxon>
        <taxon>Pseudomonadati</taxon>
        <taxon>Pseudomonadota</taxon>
        <taxon>Gammaproteobacteria</taxon>
        <taxon>Enterobacterales</taxon>
        <taxon>Yersiniaceae</taxon>
        <taxon>Serratia</taxon>
    </lineage>
</organism>
<comment type="cofactor">
    <cofactor evidence="1">
        <name>Mg(2+)</name>
        <dbReference type="ChEBI" id="CHEBI:18420"/>
    </cofactor>
</comment>
<evidence type="ECO:0000256" key="1">
    <source>
        <dbReference type="ARBA" id="ARBA00001946"/>
    </source>
</evidence>
<dbReference type="Pfam" id="PF00990">
    <property type="entry name" value="GGDEF"/>
    <property type="match status" value="1"/>
</dbReference>
<dbReference type="GO" id="GO:0052621">
    <property type="term" value="F:diguanylate cyclase activity"/>
    <property type="evidence" value="ECO:0007669"/>
    <property type="project" value="UniProtKB-EC"/>
</dbReference>
<dbReference type="RefSeq" id="WP_141132398.1">
    <property type="nucleotide sequence ID" value="NZ_CAMFLQ010000032.1"/>
</dbReference>
<protein>
    <recommendedName>
        <fullName evidence="3">diguanylate cyclase</fullName>
        <ecNumber evidence="3">2.7.7.65</ecNumber>
    </recommendedName>
</protein>